<dbReference type="InterPro" id="IPR036188">
    <property type="entry name" value="FAD/NAD-bd_sf"/>
</dbReference>
<keyword evidence="2" id="KW-1185">Reference proteome</keyword>
<sequence length="84" mass="9988">MKKQNVTNVKVLGQYLWPYFHHFPQTAINEKIPWKLFEMQGERKTWWIGASACFESVHDVTNYNLMLLKHYLRADVEKGKVSFA</sequence>
<dbReference type="OrthoDB" id="63543at2759"/>
<dbReference type="Gene3D" id="3.30.70.1990">
    <property type="match status" value="1"/>
</dbReference>
<proteinExistence type="predicted"/>
<name>A0A1Q9E822_SYMMI</name>
<gene>
    <name evidence="1" type="ORF">AK812_SmicGene13493</name>
</gene>
<dbReference type="Gene3D" id="3.50.50.60">
    <property type="entry name" value="FAD/NAD(P)-binding domain"/>
    <property type="match status" value="1"/>
</dbReference>
<protein>
    <submittedName>
        <fullName evidence="1">Uncharacterized protein</fullName>
    </submittedName>
</protein>
<organism evidence="1 2">
    <name type="scientific">Symbiodinium microadriaticum</name>
    <name type="common">Dinoflagellate</name>
    <name type="synonym">Zooxanthella microadriatica</name>
    <dbReference type="NCBI Taxonomy" id="2951"/>
    <lineage>
        <taxon>Eukaryota</taxon>
        <taxon>Sar</taxon>
        <taxon>Alveolata</taxon>
        <taxon>Dinophyceae</taxon>
        <taxon>Suessiales</taxon>
        <taxon>Symbiodiniaceae</taxon>
        <taxon>Symbiodinium</taxon>
    </lineage>
</organism>
<dbReference type="EMBL" id="LSRX01000233">
    <property type="protein sequence ID" value="OLQ03560.1"/>
    <property type="molecule type" value="Genomic_DNA"/>
</dbReference>
<evidence type="ECO:0000313" key="1">
    <source>
        <dbReference type="EMBL" id="OLQ03560.1"/>
    </source>
</evidence>
<evidence type="ECO:0000313" key="2">
    <source>
        <dbReference type="Proteomes" id="UP000186817"/>
    </source>
</evidence>
<accession>A0A1Q9E822</accession>
<dbReference type="AlphaFoldDB" id="A0A1Q9E822"/>
<dbReference type="Proteomes" id="UP000186817">
    <property type="component" value="Unassembled WGS sequence"/>
</dbReference>
<reference evidence="1 2" key="1">
    <citation type="submission" date="2016-02" db="EMBL/GenBank/DDBJ databases">
        <title>Genome analysis of coral dinoflagellate symbionts highlights evolutionary adaptations to a symbiotic lifestyle.</title>
        <authorList>
            <person name="Aranda M."/>
            <person name="Li Y."/>
            <person name="Liew Y.J."/>
            <person name="Baumgarten S."/>
            <person name="Simakov O."/>
            <person name="Wilson M."/>
            <person name="Piel J."/>
            <person name="Ashoor H."/>
            <person name="Bougouffa S."/>
            <person name="Bajic V.B."/>
            <person name="Ryu T."/>
            <person name="Ravasi T."/>
            <person name="Bayer T."/>
            <person name="Micklem G."/>
            <person name="Kim H."/>
            <person name="Bhak J."/>
            <person name="Lajeunesse T.C."/>
            <person name="Voolstra C.R."/>
        </authorList>
    </citation>
    <scope>NUCLEOTIDE SEQUENCE [LARGE SCALE GENOMIC DNA]</scope>
    <source>
        <strain evidence="1 2">CCMP2467</strain>
    </source>
</reference>
<comment type="caution">
    <text evidence="1">The sequence shown here is derived from an EMBL/GenBank/DDBJ whole genome shotgun (WGS) entry which is preliminary data.</text>
</comment>